<evidence type="ECO:0000256" key="2">
    <source>
        <dbReference type="SAM" id="MobiDB-lite"/>
    </source>
</evidence>
<dbReference type="Gene3D" id="1.10.472.10">
    <property type="entry name" value="Cyclin-like"/>
    <property type="match status" value="2"/>
</dbReference>
<accession>A0ABQ8KW64</accession>
<evidence type="ECO:0000313" key="4">
    <source>
        <dbReference type="EMBL" id="KAH9843513.1"/>
    </source>
</evidence>
<comment type="similarity">
    <text evidence="1">Belongs to the cyclin family.</text>
</comment>
<protein>
    <submittedName>
        <fullName evidence="4">Cyclin-like protein</fullName>
    </submittedName>
</protein>
<dbReference type="Proteomes" id="UP000814176">
    <property type="component" value="Unassembled WGS sequence"/>
</dbReference>
<dbReference type="CDD" id="cd20513">
    <property type="entry name" value="CYCLIN_CCNC_rpt1"/>
    <property type="match status" value="1"/>
</dbReference>
<keyword evidence="1" id="KW-0195">Cyclin</keyword>
<gene>
    <name evidence="4" type="ORF">C8Q71DRAFT_728743</name>
</gene>
<sequence>MATDFWVSSHNTRWNVDRAALRQARAEDIHYVDHPEHLDFLALFFAGLIARLGKKLSLRQRVIATATVFFRRFYLKNSYCDTDPFIVIAACCYVAAKAEESPVHIKNVVSEARGLFSKYGIKTFPSDNSKLAEMEFYLVDDLECDLTVFHPYRTLMTLCWKEGSDSISDAEAGELGAGIDNGQRYWGTGEGRLEMHEGALQMAWFIINDTYRSELCLIYPPHLIAVTAIYMACAIHQETRGDVEKQSQLPHAFGGAQGGMGTTRRSSRTTTSPLKRAQPQDIVGFLAGLNVNMALVATIAQEIVALYALWDRWKEDGTVDSARASLKRSASGAIMGATPMGNSPIGTPATGDHGHGDQHPEIVTPAFLIQLLWRMREARLADLSAHPTPGRPVVVNKMLERAQAAG</sequence>
<keyword evidence="5" id="KW-1185">Reference proteome</keyword>
<dbReference type="InterPro" id="IPR006671">
    <property type="entry name" value="Cyclin_N"/>
</dbReference>
<reference evidence="4 5" key="1">
    <citation type="journal article" date="2021" name="Environ. Microbiol.">
        <title>Gene family expansions and transcriptome signatures uncover fungal adaptations to wood decay.</title>
        <authorList>
            <person name="Hage H."/>
            <person name="Miyauchi S."/>
            <person name="Viragh M."/>
            <person name="Drula E."/>
            <person name="Min B."/>
            <person name="Chaduli D."/>
            <person name="Navarro D."/>
            <person name="Favel A."/>
            <person name="Norest M."/>
            <person name="Lesage-Meessen L."/>
            <person name="Balint B."/>
            <person name="Merenyi Z."/>
            <person name="de Eugenio L."/>
            <person name="Morin E."/>
            <person name="Martinez A.T."/>
            <person name="Baldrian P."/>
            <person name="Stursova M."/>
            <person name="Martinez M.J."/>
            <person name="Novotny C."/>
            <person name="Magnuson J.K."/>
            <person name="Spatafora J.W."/>
            <person name="Maurice S."/>
            <person name="Pangilinan J."/>
            <person name="Andreopoulos W."/>
            <person name="LaButti K."/>
            <person name="Hundley H."/>
            <person name="Na H."/>
            <person name="Kuo A."/>
            <person name="Barry K."/>
            <person name="Lipzen A."/>
            <person name="Henrissat B."/>
            <person name="Riley R."/>
            <person name="Ahrendt S."/>
            <person name="Nagy L.G."/>
            <person name="Grigoriev I.V."/>
            <person name="Martin F."/>
            <person name="Rosso M.N."/>
        </authorList>
    </citation>
    <scope>NUCLEOTIDE SEQUENCE [LARGE SCALE GENOMIC DNA]</scope>
    <source>
        <strain evidence="4 5">CIRM-BRFM 1785</strain>
    </source>
</reference>
<dbReference type="PANTHER" id="PTHR10026">
    <property type="entry name" value="CYCLIN"/>
    <property type="match status" value="1"/>
</dbReference>
<dbReference type="Pfam" id="PF00134">
    <property type="entry name" value="Cyclin_N"/>
    <property type="match status" value="1"/>
</dbReference>
<dbReference type="InterPro" id="IPR043198">
    <property type="entry name" value="Cyclin/Ssn8"/>
</dbReference>
<evidence type="ECO:0000259" key="3">
    <source>
        <dbReference type="SMART" id="SM00385"/>
    </source>
</evidence>
<feature type="domain" description="Cyclin-like" evidence="3">
    <location>
        <begin position="47"/>
        <end position="140"/>
    </location>
</feature>
<dbReference type="InterPro" id="IPR013763">
    <property type="entry name" value="Cyclin-like_dom"/>
</dbReference>
<name>A0ABQ8KW64_9APHY</name>
<proteinExistence type="inferred from homology"/>
<dbReference type="EMBL" id="JADCUA010000001">
    <property type="protein sequence ID" value="KAH9843513.1"/>
    <property type="molecule type" value="Genomic_DNA"/>
</dbReference>
<dbReference type="CDD" id="cd20514">
    <property type="entry name" value="CYCLIN_CCNC_rpt2"/>
    <property type="match status" value="1"/>
</dbReference>
<dbReference type="SMART" id="SM00385">
    <property type="entry name" value="CYCLIN"/>
    <property type="match status" value="2"/>
</dbReference>
<dbReference type="GeneID" id="72002720"/>
<feature type="domain" description="Cyclin-like" evidence="3">
    <location>
        <begin position="192"/>
        <end position="305"/>
    </location>
</feature>
<dbReference type="InterPro" id="IPR036915">
    <property type="entry name" value="Cyclin-like_sf"/>
</dbReference>
<organism evidence="4 5">
    <name type="scientific">Rhodofomes roseus</name>
    <dbReference type="NCBI Taxonomy" id="34475"/>
    <lineage>
        <taxon>Eukaryota</taxon>
        <taxon>Fungi</taxon>
        <taxon>Dikarya</taxon>
        <taxon>Basidiomycota</taxon>
        <taxon>Agaricomycotina</taxon>
        <taxon>Agaricomycetes</taxon>
        <taxon>Polyporales</taxon>
        <taxon>Rhodofomes</taxon>
    </lineage>
</organism>
<dbReference type="SUPFAM" id="SSF47954">
    <property type="entry name" value="Cyclin-like"/>
    <property type="match status" value="2"/>
</dbReference>
<feature type="region of interest" description="Disordered" evidence="2">
    <location>
        <begin position="250"/>
        <end position="275"/>
    </location>
</feature>
<dbReference type="RefSeq" id="XP_047784323.1">
    <property type="nucleotide sequence ID" value="XM_047921988.1"/>
</dbReference>
<evidence type="ECO:0000313" key="5">
    <source>
        <dbReference type="Proteomes" id="UP000814176"/>
    </source>
</evidence>
<feature type="compositionally biased region" description="Low complexity" evidence="2">
    <location>
        <begin position="262"/>
        <end position="272"/>
    </location>
</feature>
<comment type="caution">
    <text evidence="4">The sequence shown here is derived from an EMBL/GenBank/DDBJ whole genome shotgun (WGS) entry which is preliminary data.</text>
</comment>
<evidence type="ECO:0000256" key="1">
    <source>
        <dbReference type="RuleBase" id="RU000383"/>
    </source>
</evidence>